<protein>
    <recommendedName>
        <fullName evidence="4">TM2 domain-containing protein</fullName>
    </recommendedName>
</protein>
<comment type="caution">
    <text evidence="2">The sequence shown here is derived from an EMBL/GenBank/DDBJ whole genome shotgun (WGS) entry which is preliminary data.</text>
</comment>
<proteinExistence type="predicted"/>
<feature type="transmembrane region" description="Helical" evidence="1">
    <location>
        <begin position="71"/>
        <end position="97"/>
    </location>
</feature>
<keyword evidence="1" id="KW-0472">Membrane</keyword>
<dbReference type="AlphaFoldDB" id="A0A2T5HY87"/>
<sequence>MKSKEAVQEEEERIRKRVRELPDDKRLQFFKQAEQDLKDPDTYAVLNYLFVAGLHHFYLGKPLRGTINLCLFITGTIMLFTGLVGAGLLLIIAITVVELRDLFNSQSVVQDYNNEVMEKIYHAVSQNE</sequence>
<gene>
    <name evidence="2" type="ORF">C8R26_11655</name>
</gene>
<reference evidence="2 3" key="1">
    <citation type="submission" date="2018-04" db="EMBL/GenBank/DDBJ databases">
        <title>Active sludge and wastewater microbial communities from Klosterneuburg, Austria.</title>
        <authorList>
            <person name="Wagner M."/>
        </authorList>
    </citation>
    <scope>NUCLEOTIDE SEQUENCE [LARGE SCALE GENOMIC DNA]</scope>
    <source>
        <strain evidence="2 3">Nm49</strain>
    </source>
</reference>
<feature type="transmembrane region" description="Helical" evidence="1">
    <location>
        <begin position="42"/>
        <end position="59"/>
    </location>
</feature>
<organism evidence="2 3">
    <name type="scientific">Nitrosomonas oligotropha</name>
    <dbReference type="NCBI Taxonomy" id="42354"/>
    <lineage>
        <taxon>Bacteria</taxon>
        <taxon>Pseudomonadati</taxon>
        <taxon>Pseudomonadota</taxon>
        <taxon>Betaproteobacteria</taxon>
        <taxon>Nitrosomonadales</taxon>
        <taxon>Nitrosomonadaceae</taxon>
        <taxon>Nitrosomonas</taxon>
    </lineage>
</organism>
<name>A0A2T5HY87_9PROT</name>
<dbReference type="RefSeq" id="WP_107803642.1">
    <property type="nucleotide sequence ID" value="NZ_QAOI01000016.1"/>
</dbReference>
<evidence type="ECO:0000313" key="2">
    <source>
        <dbReference type="EMBL" id="PTQ76551.1"/>
    </source>
</evidence>
<dbReference type="EMBL" id="QAOI01000016">
    <property type="protein sequence ID" value="PTQ76551.1"/>
    <property type="molecule type" value="Genomic_DNA"/>
</dbReference>
<keyword evidence="1" id="KW-0812">Transmembrane</keyword>
<evidence type="ECO:0000313" key="3">
    <source>
        <dbReference type="Proteomes" id="UP000244128"/>
    </source>
</evidence>
<keyword evidence="1" id="KW-1133">Transmembrane helix</keyword>
<dbReference type="Proteomes" id="UP000244128">
    <property type="component" value="Unassembled WGS sequence"/>
</dbReference>
<evidence type="ECO:0000256" key="1">
    <source>
        <dbReference type="SAM" id="Phobius"/>
    </source>
</evidence>
<accession>A0A2T5HY87</accession>
<evidence type="ECO:0008006" key="4">
    <source>
        <dbReference type="Google" id="ProtNLM"/>
    </source>
</evidence>